<proteinExistence type="predicted"/>
<dbReference type="EMBL" id="CDMZ01002285">
    <property type="protein sequence ID" value="CEM41673.1"/>
    <property type="molecule type" value="Genomic_DNA"/>
</dbReference>
<name>A0A0G4HCD1_9ALVE</name>
<reference evidence="1" key="1">
    <citation type="submission" date="2014-11" db="EMBL/GenBank/DDBJ databases">
        <authorList>
            <person name="Otto D Thomas"/>
            <person name="Naeem Raeece"/>
        </authorList>
    </citation>
    <scope>NUCLEOTIDE SEQUENCE</scope>
</reference>
<evidence type="ECO:0000313" key="1">
    <source>
        <dbReference type="EMBL" id="CEM41673.1"/>
    </source>
</evidence>
<accession>A0A0G4HCD1</accession>
<dbReference type="AlphaFoldDB" id="A0A0G4HCD1"/>
<protein>
    <submittedName>
        <fullName evidence="1">Uncharacterized protein</fullName>
    </submittedName>
</protein>
<dbReference type="VEuPathDB" id="CryptoDB:Cvel_26173"/>
<sequence length="82" mass="8417">MSGVREGSVFVSSVGATLAGTLSTTFDFSQSSQKEGRGTWEVQEGSGIVNSDGGIFFVTPRTTFDFGQSSESPVMAPAGGDS</sequence>
<gene>
    <name evidence="1" type="ORF">Cvel_26173</name>
</gene>
<organism evidence="1">
    <name type="scientific">Chromera velia CCMP2878</name>
    <dbReference type="NCBI Taxonomy" id="1169474"/>
    <lineage>
        <taxon>Eukaryota</taxon>
        <taxon>Sar</taxon>
        <taxon>Alveolata</taxon>
        <taxon>Colpodellida</taxon>
        <taxon>Chromeraceae</taxon>
        <taxon>Chromera</taxon>
    </lineage>
</organism>